<comment type="caution">
    <text evidence="1">The sequence shown here is derived from an EMBL/GenBank/DDBJ whole genome shotgun (WGS) entry which is preliminary data.</text>
</comment>
<accession>A0A822XRG9</accession>
<reference evidence="1 2" key="1">
    <citation type="journal article" date="2020" name="Mol. Biol. Evol.">
        <title>Distinct Expression and Methylation Patterns for Genes with Different Fates following a Single Whole-Genome Duplication in Flowering Plants.</title>
        <authorList>
            <person name="Shi T."/>
            <person name="Rahmani R.S."/>
            <person name="Gugger P.F."/>
            <person name="Wang M."/>
            <person name="Li H."/>
            <person name="Zhang Y."/>
            <person name="Li Z."/>
            <person name="Wang Q."/>
            <person name="Van de Peer Y."/>
            <person name="Marchal K."/>
            <person name="Chen J."/>
        </authorList>
    </citation>
    <scope>NUCLEOTIDE SEQUENCE [LARGE SCALE GENOMIC DNA]</scope>
    <source>
        <tissue evidence="1">Leaf</tissue>
    </source>
</reference>
<protein>
    <submittedName>
        <fullName evidence="1">Uncharacterized protein</fullName>
    </submittedName>
</protein>
<gene>
    <name evidence="1" type="ORF">HUJ06_024075</name>
</gene>
<keyword evidence="2" id="KW-1185">Reference proteome</keyword>
<dbReference type="Proteomes" id="UP000607653">
    <property type="component" value="Unassembled WGS sequence"/>
</dbReference>
<evidence type="ECO:0000313" key="1">
    <source>
        <dbReference type="EMBL" id="DAD22612.1"/>
    </source>
</evidence>
<sequence>MIIPQQAVLFQTKGQVANFVDTFKRERKRSQGLLGFVPYNTLTRERERERERDLCG</sequence>
<dbReference type="EMBL" id="DUZY01000001">
    <property type="protein sequence ID" value="DAD22612.1"/>
    <property type="molecule type" value="Genomic_DNA"/>
</dbReference>
<proteinExistence type="predicted"/>
<evidence type="ECO:0000313" key="2">
    <source>
        <dbReference type="Proteomes" id="UP000607653"/>
    </source>
</evidence>
<organism evidence="1 2">
    <name type="scientific">Nelumbo nucifera</name>
    <name type="common">Sacred lotus</name>
    <dbReference type="NCBI Taxonomy" id="4432"/>
    <lineage>
        <taxon>Eukaryota</taxon>
        <taxon>Viridiplantae</taxon>
        <taxon>Streptophyta</taxon>
        <taxon>Embryophyta</taxon>
        <taxon>Tracheophyta</taxon>
        <taxon>Spermatophyta</taxon>
        <taxon>Magnoliopsida</taxon>
        <taxon>Proteales</taxon>
        <taxon>Nelumbonaceae</taxon>
        <taxon>Nelumbo</taxon>
    </lineage>
</organism>
<dbReference type="AlphaFoldDB" id="A0A822XRG9"/>
<name>A0A822XRG9_NELNU</name>